<evidence type="ECO:0000256" key="8">
    <source>
        <dbReference type="ARBA" id="ARBA00023235"/>
    </source>
</evidence>
<dbReference type="GO" id="GO:0051301">
    <property type="term" value="P:cell division"/>
    <property type="evidence" value="ECO:0007669"/>
    <property type="project" value="UniProtKB-KW"/>
</dbReference>
<feature type="domain" description="PPIase FKBP-type" evidence="15">
    <location>
        <begin position="171"/>
        <end position="259"/>
    </location>
</feature>
<dbReference type="EMBL" id="CP028989">
    <property type="protein sequence ID" value="UUO67673.1"/>
    <property type="molecule type" value="Genomic_DNA"/>
</dbReference>
<reference evidence="16" key="1">
    <citation type="submission" date="2018-04" db="EMBL/GenBank/DDBJ databases">
        <title>Genomes of Endosymbiotic and Endophytic Bradyrhizobium Publication status.</title>
        <authorList>
            <person name="Guha S."/>
            <person name="Jorrin B."/>
            <person name="Sarkar M."/>
            <person name="Poole P.S."/>
            <person name="DasGupta M."/>
        </authorList>
    </citation>
    <scope>NUCLEOTIDE SEQUENCE</scope>
    <source>
        <strain evidence="16">WBOS16</strain>
    </source>
</reference>
<evidence type="ECO:0000256" key="1">
    <source>
        <dbReference type="ARBA" id="ARBA00000971"/>
    </source>
</evidence>
<sequence length="453" mass="50148">MQVTETLSEGLKHEFKISVPASDLDAKAGAKLVDLKDKVRINGFRPGKVPVSHLKKVYGRSVMAETIDQTIRDTNTQLFSERGFRLATEPKITMPSEQAEVEELLSGKTDLTYTVAIEVVPAIALADFKTFEVEKPVAEVTEADVNEAIKRIADSNRTYAAKAEGAKAESGDRVTINFKGTINGEVFEGGTGEGIQVAIGSNTFIPGFEEQLIGIGAGETRTLKVSFPQNYMSDKLAGQPAEFETTATLIEAPQDVAIDDEFAKTLGLESLDKLKEAARERLVAEFATATRQRVKRALLDRLDEAHRFEAPPSLVDEEFNLMWNSVKAEMASAGKTFADEDTTEDKAQEEYRKIADRRVRLGLVLSEIGEKNKITVTDDEVGRAVIERARSMPGREKEVWDYYRSNAQALAQLRAPIYEDKVVDFILELANVTEKKVSREDLYKDDEAEKTAA</sequence>
<comment type="function">
    <text evidence="10 12">Involved in protein export. Acts as a chaperone by maintaining the newly synthesized protein in an open conformation. Functions as a peptidyl-prolyl cis-trans isomerase.</text>
</comment>
<dbReference type="PANTHER" id="PTHR30560:SF3">
    <property type="entry name" value="TRIGGER FACTOR-LIKE PROTEIN TIG, CHLOROPLASTIC"/>
    <property type="match status" value="1"/>
</dbReference>
<dbReference type="GO" id="GO:0005737">
    <property type="term" value="C:cytoplasm"/>
    <property type="evidence" value="ECO:0007669"/>
    <property type="project" value="UniProtKB-SubCell"/>
</dbReference>
<dbReference type="SUPFAM" id="SSF109998">
    <property type="entry name" value="Triger factor/SurA peptide-binding domain-like"/>
    <property type="match status" value="1"/>
</dbReference>
<comment type="domain">
    <text evidence="12">Consists of 3 domains; the N-terminus binds the ribosome, the middle domain has PPIase activity, while the C-terminus has intrinsic chaperone activity on its own.</text>
</comment>
<proteinExistence type="inferred from homology"/>
<dbReference type="Pfam" id="PF05698">
    <property type="entry name" value="Trigger_C"/>
    <property type="match status" value="1"/>
</dbReference>
<dbReference type="Pfam" id="PF05697">
    <property type="entry name" value="Trigger_N"/>
    <property type="match status" value="1"/>
</dbReference>
<evidence type="ECO:0000313" key="17">
    <source>
        <dbReference type="Proteomes" id="UP001058872"/>
    </source>
</evidence>
<dbReference type="InterPro" id="IPR005215">
    <property type="entry name" value="Trig_fac"/>
</dbReference>
<keyword evidence="12" id="KW-0963">Cytoplasm</keyword>
<keyword evidence="6 12" id="KW-0697">Rotamase</keyword>
<evidence type="ECO:0000256" key="5">
    <source>
        <dbReference type="ARBA" id="ARBA00022618"/>
    </source>
</evidence>
<comment type="catalytic activity">
    <reaction evidence="1 12 13">
        <text>[protein]-peptidylproline (omega=180) = [protein]-peptidylproline (omega=0)</text>
        <dbReference type="Rhea" id="RHEA:16237"/>
        <dbReference type="Rhea" id="RHEA-COMP:10747"/>
        <dbReference type="Rhea" id="RHEA-COMP:10748"/>
        <dbReference type="ChEBI" id="CHEBI:83833"/>
        <dbReference type="ChEBI" id="CHEBI:83834"/>
        <dbReference type="EC" id="5.2.1.8"/>
    </reaction>
</comment>
<dbReference type="PIRSF" id="PIRSF003095">
    <property type="entry name" value="Trigger_factor"/>
    <property type="match status" value="1"/>
</dbReference>
<accession>A0AAE9NFM2</accession>
<dbReference type="PANTHER" id="PTHR30560">
    <property type="entry name" value="TRIGGER FACTOR CHAPERONE AND PEPTIDYL-PROLYL CIS/TRANS ISOMERASE"/>
    <property type="match status" value="1"/>
</dbReference>
<dbReference type="Gene3D" id="1.10.3120.10">
    <property type="entry name" value="Trigger factor, C-terminal domain"/>
    <property type="match status" value="1"/>
</dbReference>
<keyword evidence="7 12" id="KW-0143">Chaperone</keyword>
<evidence type="ECO:0000256" key="7">
    <source>
        <dbReference type="ARBA" id="ARBA00023186"/>
    </source>
</evidence>
<evidence type="ECO:0000313" key="16">
    <source>
        <dbReference type="EMBL" id="UUO67673.1"/>
    </source>
</evidence>
<dbReference type="InterPro" id="IPR036611">
    <property type="entry name" value="Trigger_fac_ribosome-bd_sf"/>
</dbReference>
<evidence type="ECO:0000256" key="4">
    <source>
        <dbReference type="ARBA" id="ARBA00016902"/>
    </source>
</evidence>
<dbReference type="InterPro" id="IPR008881">
    <property type="entry name" value="Trigger_fac_ribosome-bd_bac"/>
</dbReference>
<comment type="similarity">
    <text evidence="2 12 14">Belongs to the FKBP-type PPIase family. Tig subfamily.</text>
</comment>
<dbReference type="NCBIfam" id="TIGR00115">
    <property type="entry name" value="tig"/>
    <property type="match status" value="1"/>
</dbReference>
<evidence type="ECO:0000259" key="15">
    <source>
        <dbReference type="PROSITE" id="PS50059"/>
    </source>
</evidence>
<dbReference type="EC" id="5.2.1.8" evidence="3 12"/>
<dbReference type="GO" id="GO:0051083">
    <property type="term" value="P:'de novo' cotranslational protein folding"/>
    <property type="evidence" value="ECO:0007669"/>
    <property type="project" value="TreeGrafter"/>
</dbReference>
<dbReference type="InterPro" id="IPR001179">
    <property type="entry name" value="PPIase_FKBP_dom"/>
</dbReference>
<organism evidence="16 17">
    <name type="scientific">Bradyrhizobium betae</name>
    <dbReference type="NCBI Taxonomy" id="244734"/>
    <lineage>
        <taxon>Bacteria</taxon>
        <taxon>Pseudomonadati</taxon>
        <taxon>Pseudomonadota</taxon>
        <taxon>Alphaproteobacteria</taxon>
        <taxon>Hyphomicrobiales</taxon>
        <taxon>Nitrobacteraceae</taxon>
        <taxon>Bradyrhizobium</taxon>
    </lineage>
</organism>
<dbReference type="GO" id="GO:0003755">
    <property type="term" value="F:peptidyl-prolyl cis-trans isomerase activity"/>
    <property type="evidence" value="ECO:0007669"/>
    <property type="project" value="UniProtKB-UniRule"/>
</dbReference>
<evidence type="ECO:0000256" key="2">
    <source>
        <dbReference type="ARBA" id="ARBA00005464"/>
    </source>
</evidence>
<dbReference type="SUPFAM" id="SSF102735">
    <property type="entry name" value="Trigger factor ribosome-binding domain"/>
    <property type="match status" value="1"/>
</dbReference>
<keyword evidence="9 12" id="KW-0131">Cell cycle</keyword>
<dbReference type="Gene3D" id="3.30.70.1050">
    <property type="entry name" value="Trigger factor ribosome-binding domain"/>
    <property type="match status" value="1"/>
</dbReference>
<gene>
    <name evidence="12" type="primary">tig</name>
    <name evidence="16" type="ORF">DCM83_22315</name>
</gene>
<dbReference type="RefSeq" id="WP_257180051.1">
    <property type="nucleotide sequence ID" value="NZ_CP028989.1"/>
</dbReference>
<evidence type="ECO:0000256" key="10">
    <source>
        <dbReference type="ARBA" id="ARBA00024849"/>
    </source>
</evidence>
<dbReference type="InterPro" id="IPR037041">
    <property type="entry name" value="Trigger_fac_C_sf"/>
</dbReference>
<dbReference type="Gene3D" id="3.10.50.40">
    <property type="match status" value="1"/>
</dbReference>
<evidence type="ECO:0000256" key="11">
    <source>
        <dbReference type="ARBA" id="ARBA00029986"/>
    </source>
</evidence>
<dbReference type="FunFam" id="3.10.50.40:FF:000001">
    <property type="entry name" value="Trigger factor"/>
    <property type="match status" value="1"/>
</dbReference>
<dbReference type="InterPro" id="IPR046357">
    <property type="entry name" value="PPIase_dom_sf"/>
</dbReference>
<protein>
    <recommendedName>
        <fullName evidence="4 12">Trigger factor</fullName>
        <shortName evidence="12">TF</shortName>
        <ecNumber evidence="3 12">5.2.1.8</ecNumber>
    </recommendedName>
    <alternativeName>
        <fullName evidence="11 12">PPIase</fullName>
    </alternativeName>
</protein>
<dbReference type="Pfam" id="PF00254">
    <property type="entry name" value="FKBP_C"/>
    <property type="match status" value="1"/>
</dbReference>
<dbReference type="SUPFAM" id="SSF54534">
    <property type="entry name" value="FKBP-like"/>
    <property type="match status" value="1"/>
</dbReference>
<dbReference type="AlphaFoldDB" id="A0AAE9NFM2"/>
<evidence type="ECO:0000256" key="3">
    <source>
        <dbReference type="ARBA" id="ARBA00013194"/>
    </source>
</evidence>
<name>A0AAE9NFM2_9BRAD</name>
<dbReference type="GO" id="GO:0043022">
    <property type="term" value="F:ribosome binding"/>
    <property type="evidence" value="ECO:0007669"/>
    <property type="project" value="TreeGrafter"/>
</dbReference>
<dbReference type="PROSITE" id="PS50059">
    <property type="entry name" value="FKBP_PPIASE"/>
    <property type="match status" value="1"/>
</dbReference>
<dbReference type="Proteomes" id="UP001058872">
    <property type="component" value="Chromosome"/>
</dbReference>
<evidence type="ECO:0000256" key="9">
    <source>
        <dbReference type="ARBA" id="ARBA00023306"/>
    </source>
</evidence>
<dbReference type="HAMAP" id="MF_00303">
    <property type="entry name" value="Trigger_factor_Tig"/>
    <property type="match status" value="1"/>
</dbReference>
<dbReference type="InterPro" id="IPR027304">
    <property type="entry name" value="Trigger_fact/SurA_dom_sf"/>
</dbReference>
<dbReference type="GO" id="GO:0044183">
    <property type="term" value="F:protein folding chaperone"/>
    <property type="evidence" value="ECO:0007669"/>
    <property type="project" value="TreeGrafter"/>
</dbReference>
<dbReference type="InterPro" id="IPR008880">
    <property type="entry name" value="Trigger_fac_C"/>
</dbReference>
<evidence type="ECO:0000256" key="13">
    <source>
        <dbReference type="PROSITE-ProRule" id="PRU00277"/>
    </source>
</evidence>
<dbReference type="GO" id="GO:0043335">
    <property type="term" value="P:protein unfolding"/>
    <property type="evidence" value="ECO:0007669"/>
    <property type="project" value="TreeGrafter"/>
</dbReference>
<keyword evidence="8 12" id="KW-0413">Isomerase</keyword>
<evidence type="ECO:0000256" key="14">
    <source>
        <dbReference type="RuleBase" id="RU003914"/>
    </source>
</evidence>
<dbReference type="GO" id="GO:0015031">
    <property type="term" value="P:protein transport"/>
    <property type="evidence" value="ECO:0007669"/>
    <property type="project" value="UniProtKB-UniRule"/>
</dbReference>
<keyword evidence="5 12" id="KW-0132">Cell division</keyword>
<comment type="subcellular location">
    <subcellularLocation>
        <location evidence="12">Cytoplasm</location>
    </subcellularLocation>
    <text evidence="12">About half TF is bound to the ribosome near the polypeptide exit tunnel while the other half is free in the cytoplasm.</text>
</comment>
<evidence type="ECO:0000256" key="12">
    <source>
        <dbReference type="HAMAP-Rule" id="MF_00303"/>
    </source>
</evidence>
<evidence type="ECO:0000256" key="6">
    <source>
        <dbReference type="ARBA" id="ARBA00023110"/>
    </source>
</evidence>